<dbReference type="InterPro" id="IPR051393">
    <property type="entry name" value="ABC_transporter_permease"/>
</dbReference>
<evidence type="ECO:0000256" key="3">
    <source>
        <dbReference type="ARBA" id="ARBA00022475"/>
    </source>
</evidence>
<feature type="transmembrane region" description="Helical" evidence="7">
    <location>
        <begin position="291"/>
        <end position="311"/>
    </location>
</feature>
<dbReference type="PANTHER" id="PTHR30193">
    <property type="entry name" value="ABC TRANSPORTER PERMEASE PROTEIN"/>
    <property type="match status" value="1"/>
</dbReference>
<comment type="subcellular location">
    <subcellularLocation>
        <location evidence="1 7">Cell membrane</location>
        <topology evidence="1 7">Multi-pass membrane protein</topology>
    </subcellularLocation>
</comment>
<dbReference type="GO" id="GO:0055085">
    <property type="term" value="P:transmembrane transport"/>
    <property type="evidence" value="ECO:0007669"/>
    <property type="project" value="InterPro"/>
</dbReference>
<evidence type="ECO:0000313" key="9">
    <source>
        <dbReference type="EMBL" id="CDO89075.1"/>
    </source>
</evidence>
<dbReference type="Proteomes" id="UP000028880">
    <property type="component" value="Unassembled WGS sequence"/>
</dbReference>
<dbReference type="EMBL" id="HG964446">
    <property type="protein sequence ID" value="CDO89075.1"/>
    <property type="molecule type" value="Genomic_DNA"/>
</dbReference>
<dbReference type="eggNOG" id="COG1175">
    <property type="taxonomic scope" value="Bacteria"/>
</dbReference>
<feature type="transmembrane region" description="Helical" evidence="7">
    <location>
        <begin position="187"/>
        <end position="206"/>
    </location>
</feature>
<dbReference type="Pfam" id="PF00528">
    <property type="entry name" value="BPD_transp_1"/>
    <property type="match status" value="1"/>
</dbReference>
<evidence type="ECO:0000256" key="7">
    <source>
        <dbReference type="RuleBase" id="RU363032"/>
    </source>
</evidence>
<feature type="domain" description="ABC transmembrane type-1" evidence="8">
    <location>
        <begin position="94"/>
        <end position="308"/>
    </location>
</feature>
<dbReference type="SUPFAM" id="SSF161098">
    <property type="entry name" value="MetI-like"/>
    <property type="match status" value="1"/>
</dbReference>
<dbReference type="AlphaFoldDB" id="A0A024JZ40"/>
<dbReference type="HOGENOM" id="CLU_016047_0_2_11"/>
<feature type="transmembrane region" description="Helical" evidence="7">
    <location>
        <begin position="98"/>
        <end position="119"/>
    </location>
</feature>
<evidence type="ECO:0000256" key="6">
    <source>
        <dbReference type="ARBA" id="ARBA00023136"/>
    </source>
</evidence>
<keyword evidence="3" id="KW-1003">Cell membrane</keyword>
<dbReference type="InterPro" id="IPR000515">
    <property type="entry name" value="MetI-like"/>
</dbReference>
<protein>
    <submittedName>
        <fullName evidence="9">Sugar ABC transporter permease</fullName>
    </submittedName>
</protein>
<gene>
    <name evidence="9" type="ORF">BN973_03446</name>
</gene>
<name>A0A024JZ40_9MYCO</name>
<evidence type="ECO:0000256" key="4">
    <source>
        <dbReference type="ARBA" id="ARBA00022692"/>
    </source>
</evidence>
<reference evidence="9" key="1">
    <citation type="journal article" date="2014" name="Genome Announc.">
        <title>Draft Genome Sequence of Mycobacterium triplex DSM 44626.</title>
        <authorList>
            <person name="Sassi M."/>
            <person name="Croce O."/>
            <person name="Robert C."/>
            <person name="Raoult D."/>
            <person name="Drancourt M."/>
        </authorList>
    </citation>
    <scope>NUCLEOTIDE SEQUENCE [LARGE SCALE GENOMIC DNA]</scope>
    <source>
        <strain evidence="9">DSM 44626</strain>
    </source>
</reference>
<keyword evidence="4 7" id="KW-0812">Transmembrane</keyword>
<keyword evidence="2 7" id="KW-0813">Transport</keyword>
<feature type="transmembrane region" description="Helical" evidence="7">
    <location>
        <begin position="38"/>
        <end position="63"/>
    </location>
</feature>
<evidence type="ECO:0000256" key="5">
    <source>
        <dbReference type="ARBA" id="ARBA00022989"/>
    </source>
</evidence>
<dbReference type="GO" id="GO:0005886">
    <property type="term" value="C:plasma membrane"/>
    <property type="evidence" value="ECO:0007669"/>
    <property type="project" value="UniProtKB-SubCell"/>
</dbReference>
<sequence length="324" mass="35765">MTKLMTTVDKSAVLTSAPAKRRPQGPYPSRRRAWAGRLFVAPNLAAVAVFMLFPLGFSLYMSFQQWDVFTPPKFVGWANFADLFTTDPLFLIAIRNTIVFTLGTVIPTVAISLVVAAVLNRKAKGIAVVRTIVFMPLAISSVVLAVVWQFVFNTDNGLLNIMLGWVGLGPVPWLVDPNWAMASLCMLSVWRSVPFATIILLAAMQGVPQTVYEAAKIDGAGEIRQFWSITVPLIRGAVSFVVVISIIHAFQAFDMVYVLNGSNGGPETSTYVLGIMLFQHAFWFLEFGYASALAWVMFAILLVLTIVQLRLTHRRSWEASRGLS</sequence>
<keyword evidence="5 7" id="KW-1133">Transmembrane helix</keyword>
<dbReference type="Gene3D" id="1.10.3720.10">
    <property type="entry name" value="MetI-like"/>
    <property type="match status" value="1"/>
</dbReference>
<accession>A0A024JZ40</accession>
<organism evidence="9">
    <name type="scientific">Mycobacterium triplex</name>
    <dbReference type="NCBI Taxonomy" id="47839"/>
    <lineage>
        <taxon>Bacteria</taxon>
        <taxon>Bacillati</taxon>
        <taxon>Actinomycetota</taxon>
        <taxon>Actinomycetes</taxon>
        <taxon>Mycobacteriales</taxon>
        <taxon>Mycobacteriaceae</taxon>
        <taxon>Mycobacterium</taxon>
        <taxon>Mycobacterium simiae complex</taxon>
    </lineage>
</organism>
<evidence type="ECO:0000259" key="8">
    <source>
        <dbReference type="PROSITE" id="PS50928"/>
    </source>
</evidence>
<reference evidence="9" key="2">
    <citation type="submission" date="2014-04" db="EMBL/GenBank/DDBJ databases">
        <authorList>
            <person name="Urmite Genomes U."/>
        </authorList>
    </citation>
    <scope>NUCLEOTIDE SEQUENCE</scope>
    <source>
        <strain evidence="9">DSM 44626</strain>
    </source>
</reference>
<dbReference type="PROSITE" id="PS50928">
    <property type="entry name" value="ABC_TM1"/>
    <property type="match status" value="1"/>
</dbReference>
<dbReference type="PANTHER" id="PTHR30193:SF41">
    <property type="entry name" value="DIACETYLCHITOBIOSE UPTAKE SYSTEM PERMEASE PROTEIN NGCF"/>
    <property type="match status" value="1"/>
</dbReference>
<comment type="similarity">
    <text evidence="7">Belongs to the binding-protein-dependent transport system permease family.</text>
</comment>
<dbReference type="CDD" id="cd06261">
    <property type="entry name" value="TM_PBP2"/>
    <property type="match status" value="1"/>
</dbReference>
<evidence type="ECO:0000256" key="1">
    <source>
        <dbReference type="ARBA" id="ARBA00004651"/>
    </source>
</evidence>
<dbReference type="InterPro" id="IPR035906">
    <property type="entry name" value="MetI-like_sf"/>
</dbReference>
<dbReference type="STRING" id="47839.BN973_03446"/>
<keyword evidence="6 7" id="KW-0472">Membrane</keyword>
<evidence type="ECO:0000256" key="2">
    <source>
        <dbReference type="ARBA" id="ARBA00022448"/>
    </source>
</evidence>
<feature type="transmembrane region" description="Helical" evidence="7">
    <location>
        <begin position="157"/>
        <end position="175"/>
    </location>
</feature>
<proteinExistence type="inferred from homology"/>
<feature type="transmembrane region" description="Helical" evidence="7">
    <location>
        <begin position="226"/>
        <end position="247"/>
    </location>
</feature>
<feature type="transmembrane region" description="Helical" evidence="7">
    <location>
        <begin position="131"/>
        <end position="151"/>
    </location>
</feature>